<name>A0A1W6YMN9_9BORD</name>
<keyword evidence="3" id="KW-1185">Reference proteome</keyword>
<keyword evidence="1" id="KW-0472">Membrane</keyword>
<dbReference type="KEGG" id="bgv:CAL12_16950"/>
<reference evidence="2 3" key="1">
    <citation type="submission" date="2017-05" db="EMBL/GenBank/DDBJ databases">
        <title>Complete and WGS of Bordetella genogroups.</title>
        <authorList>
            <person name="Spilker T."/>
            <person name="LiPuma J."/>
        </authorList>
    </citation>
    <scope>NUCLEOTIDE SEQUENCE [LARGE SCALE GENOMIC DNA]</scope>
    <source>
        <strain evidence="2 3">AU19157</strain>
    </source>
</reference>
<evidence type="ECO:0000256" key="1">
    <source>
        <dbReference type="SAM" id="Phobius"/>
    </source>
</evidence>
<keyword evidence="1" id="KW-1133">Transmembrane helix</keyword>
<sequence length="80" mass="8730">MSEIKPLITISTAVNIDEGAFDVVSKVLHDNQGIVSAVCILATAVILYMTVKVIFRSLISILQVVAQMNNQNATEPNRRC</sequence>
<accession>A0A1W6YMN9</accession>
<dbReference type="AlphaFoldDB" id="A0A1W6YMN9"/>
<feature type="transmembrane region" description="Helical" evidence="1">
    <location>
        <begin position="34"/>
        <end position="55"/>
    </location>
</feature>
<dbReference type="EMBL" id="CP021108">
    <property type="protein sequence ID" value="ARP82337.1"/>
    <property type="molecule type" value="Genomic_DNA"/>
</dbReference>
<organism evidence="2 3">
    <name type="scientific">Bordetella genomosp. 8</name>
    <dbReference type="NCBI Taxonomy" id="1416806"/>
    <lineage>
        <taxon>Bacteria</taxon>
        <taxon>Pseudomonadati</taxon>
        <taxon>Pseudomonadota</taxon>
        <taxon>Betaproteobacteria</taxon>
        <taxon>Burkholderiales</taxon>
        <taxon>Alcaligenaceae</taxon>
        <taxon>Bordetella</taxon>
    </lineage>
</organism>
<dbReference type="RefSeq" id="WP_086065708.1">
    <property type="nucleotide sequence ID" value="NZ_CP021108.1"/>
</dbReference>
<evidence type="ECO:0000313" key="2">
    <source>
        <dbReference type="EMBL" id="ARP82337.1"/>
    </source>
</evidence>
<proteinExistence type="predicted"/>
<evidence type="ECO:0000313" key="3">
    <source>
        <dbReference type="Proteomes" id="UP000194151"/>
    </source>
</evidence>
<dbReference type="Proteomes" id="UP000194151">
    <property type="component" value="Chromosome"/>
</dbReference>
<protein>
    <submittedName>
        <fullName evidence="2">Uncharacterized protein</fullName>
    </submittedName>
</protein>
<gene>
    <name evidence="2" type="ORF">CAL12_16950</name>
</gene>
<keyword evidence="1" id="KW-0812">Transmembrane</keyword>